<dbReference type="Pfam" id="PF00611">
    <property type="entry name" value="FCH"/>
    <property type="match status" value="1"/>
</dbReference>
<evidence type="ECO:0000313" key="6">
    <source>
        <dbReference type="Proteomes" id="UP001234581"/>
    </source>
</evidence>
<keyword evidence="1" id="KW-0175">Coiled coil</keyword>
<dbReference type="GeneID" id="83212728"/>
<evidence type="ECO:0000256" key="1">
    <source>
        <dbReference type="PROSITE-ProRule" id="PRU01077"/>
    </source>
</evidence>
<dbReference type="GO" id="GO:0005737">
    <property type="term" value="C:cytoplasm"/>
    <property type="evidence" value="ECO:0007669"/>
    <property type="project" value="TreeGrafter"/>
</dbReference>
<keyword evidence="6" id="KW-1185">Reference proteome</keyword>
<dbReference type="EMBL" id="JARTCD010000021">
    <property type="protein sequence ID" value="KAJ8658933.1"/>
    <property type="molecule type" value="Genomic_DNA"/>
</dbReference>
<dbReference type="Gene3D" id="1.20.1270.60">
    <property type="entry name" value="Arfaptin homology (AH) domain/BAR domain"/>
    <property type="match status" value="2"/>
</dbReference>
<feature type="compositionally biased region" description="Low complexity" evidence="2">
    <location>
        <begin position="174"/>
        <end position="198"/>
    </location>
</feature>
<dbReference type="PROSITE" id="PS51741">
    <property type="entry name" value="F_BAR"/>
    <property type="match status" value="1"/>
</dbReference>
<protein>
    <recommendedName>
        <fullName evidence="7">Rho-GAP domain-containing protein</fullName>
    </recommendedName>
</protein>
<sequence>MPPALRFDNAFWSQKQPQSSVPDFQTGLQVLHSKLNQSKVENDEMIAFFKERIAIEESFAFRLSEQARTPLKSSGFARDDGAVLRGCFENLKATSGRFGEQHKRTADTLTDTVLKPLQKFQEDYKRTLTTSKQSVDASLKQFDGLVKEMDRAKGNYQKKHRAWMMEEEQKEEAAAAAAAATSPTTTTSPSQQQQQQSPLEGKQGEQMMDQDTTTILIGNQRMSRAELDKMVSNMKNEIPVGEHRVPILGRYQNTSSGESISIWLQHNMPQCKDSPAMADVVAQQLIQPLEILRLVGQRGNKFSPSPQSFYQWREDTPGGASSSSSSSGYGFGFLERIGGGGQQIPIEDQLKRAQREAELADEAYRVAVKRMDQMRMVVEQSLFAHFAEMEQMELKRIAVLKQAIASFSLCLSEMIPGDKALVDDMLVYQESLKPDHDIQYIVQQYCVSSFSPQPILYENQFHGVSQDQIFGVPLDGLARQSEDDIPRFVTLVLDAIDKGTGKLNQEEKLQLWSTKLPLDRVYAACSNLNIPSDQLTLELLQPYDPMTLVAVLRLYLLELPECLMTFEFYDAAQALYSNHEQDDSIRLQPLSNLIATLPGSHFSTLKLLISQIRGFVQDNKLDDAAVESIGDSLGSVILRPRHESLTTLTSRVPMYFGRDLIKHYDTFFNEATLKSHAESEKRRQARPLRAESNLGDATKQPQQRRSLMSFMRSNNEEKWNMIFQRNGAGTTSATSSSSAASVASSERVSSSSFTRPTPMTSGTATMQDSPPLSPVKAPAPPPPPPPSEEASNSAPEKQQVEKKKNEEEDNDKKEPTHDEKDDKKKKEEDDASEQAPAKDTVVFDVVQESRKDNDEALDPFFDDED</sequence>
<dbReference type="Pfam" id="PF00620">
    <property type="entry name" value="RhoGAP"/>
    <property type="match status" value="1"/>
</dbReference>
<feature type="domain" description="F-BAR" evidence="4">
    <location>
        <begin position="5"/>
        <end position="437"/>
    </location>
</feature>
<feature type="compositionally biased region" description="Pro residues" evidence="2">
    <location>
        <begin position="771"/>
        <end position="787"/>
    </location>
</feature>
<feature type="compositionally biased region" description="Low complexity" evidence="2">
    <location>
        <begin position="788"/>
        <end position="797"/>
    </location>
</feature>
<dbReference type="PROSITE" id="PS50238">
    <property type="entry name" value="RHOGAP"/>
    <property type="match status" value="1"/>
</dbReference>
<dbReference type="GO" id="GO:0007010">
    <property type="term" value="P:cytoskeleton organization"/>
    <property type="evidence" value="ECO:0007669"/>
    <property type="project" value="TreeGrafter"/>
</dbReference>
<reference evidence="5 6" key="1">
    <citation type="submission" date="2023-03" db="EMBL/GenBank/DDBJ databases">
        <title>Genome sequence of Lichtheimia ornata CBS 291.66.</title>
        <authorList>
            <person name="Mohabir J.T."/>
            <person name="Shea T.P."/>
            <person name="Kurbessoian T."/>
            <person name="Berby B."/>
            <person name="Fontaine J."/>
            <person name="Livny J."/>
            <person name="Gnirke A."/>
            <person name="Stajich J.E."/>
            <person name="Cuomo C.A."/>
        </authorList>
    </citation>
    <scope>NUCLEOTIDE SEQUENCE [LARGE SCALE GENOMIC DNA]</scope>
    <source>
        <strain evidence="5">CBS 291.66</strain>
    </source>
</reference>
<dbReference type="InterPro" id="IPR000198">
    <property type="entry name" value="RhoGAP_dom"/>
</dbReference>
<evidence type="ECO:0000256" key="2">
    <source>
        <dbReference type="SAM" id="MobiDB-lite"/>
    </source>
</evidence>
<dbReference type="RefSeq" id="XP_058343846.1">
    <property type="nucleotide sequence ID" value="XM_058485360.1"/>
</dbReference>
<feature type="compositionally biased region" description="Polar residues" evidence="2">
    <location>
        <begin position="757"/>
        <end position="768"/>
    </location>
</feature>
<dbReference type="GO" id="GO:0005886">
    <property type="term" value="C:plasma membrane"/>
    <property type="evidence" value="ECO:0007669"/>
    <property type="project" value="TreeGrafter"/>
</dbReference>
<evidence type="ECO:0000313" key="5">
    <source>
        <dbReference type="EMBL" id="KAJ8658933.1"/>
    </source>
</evidence>
<gene>
    <name evidence="5" type="ORF">O0I10_005315</name>
</gene>
<organism evidence="5 6">
    <name type="scientific">Lichtheimia ornata</name>
    <dbReference type="NCBI Taxonomy" id="688661"/>
    <lineage>
        <taxon>Eukaryota</taxon>
        <taxon>Fungi</taxon>
        <taxon>Fungi incertae sedis</taxon>
        <taxon>Mucoromycota</taxon>
        <taxon>Mucoromycotina</taxon>
        <taxon>Mucoromycetes</taxon>
        <taxon>Mucorales</taxon>
        <taxon>Lichtheimiaceae</taxon>
        <taxon>Lichtheimia</taxon>
    </lineage>
</organism>
<dbReference type="InterPro" id="IPR036390">
    <property type="entry name" value="WH_DNA-bd_sf"/>
</dbReference>
<comment type="caution">
    <text evidence="5">The sequence shown here is derived from an EMBL/GenBank/DDBJ whole genome shotgun (WGS) entry which is preliminary data.</text>
</comment>
<dbReference type="SUPFAM" id="SSF46785">
    <property type="entry name" value="Winged helix' DNA-binding domain"/>
    <property type="match status" value="1"/>
</dbReference>
<dbReference type="GO" id="GO:0007264">
    <property type="term" value="P:small GTPase-mediated signal transduction"/>
    <property type="evidence" value="ECO:0007669"/>
    <property type="project" value="TreeGrafter"/>
</dbReference>
<dbReference type="InterPro" id="IPR031160">
    <property type="entry name" value="F_BAR_dom"/>
</dbReference>
<name>A0AAD7V5G3_9FUNG</name>
<dbReference type="Gene3D" id="1.10.555.10">
    <property type="entry name" value="Rho GTPase activation protein"/>
    <property type="match status" value="1"/>
</dbReference>
<dbReference type="PANTHER" id="PTHR23065:SF17">
    <property type="entry name" value="RHO-GTPASE-ACTIVATING PROTEIN RGD2"/>
    <property type="match status" value="1"/>
</dbReference>
<feature type="region of interest" description="Disordered" evidence="2">
    <location>
        <begin position="728"/>
        <end position="865"/>
    </location>
</feature>
<dbReference type="SMART" id="SM00324">
    <property type="entry name" value="RhoGAP"/>
    <property type="match status" value="1"/>
</dbReference>
<dbReference type="InterPro" id="IPR001060">
    <property type="entry name" value="FCH_dom"/>
</dbReference>
<dbReference type="Proteomes" id="UP001234581">
    <property type="component" value="Unassembled WGS sequence"/>
</dbReference>
<feature type="domain" description="Rho-GAP" evidence="3">
    <location>
        <begin position="472"/>
        <end position="668"/>
    </location>
</feature>
<dbReference type="InterPro" id="IPR027267">
    <property type="entry name" value="AH/BAR_dom_sf"/>
</dbReference>
<evidence type="ECO:0000259" key="3">
    <source>
        <dbReference type="PROSITE" id="PS50238"/>
    </source>
</evidence>
<dbReference type="GO" id="GO:0000935">
    <property type="term" value="C:division septum"/>
    <property type="evidence" value="ECO:0007669"/>
    <property type="project" value="TreeGrafter"/>
</dbReference>
<dbReference type="GO" id="GO:0005096">
    <property type="term" value="F:GTPase activator activity"/>
    <property type="evidence" value="ECO:0007669"/>
    <property type="project" value="TreeGrafter"/>
</dbReference>
<feature type="region of interest" description="Disordered" evidence="2">
    <location>
        <begin position="675"/>
        <end position="705"/>
    </location>
</feature>
<dbReference type="InterPro" id="IPR008936">
    <property type="entry name" value="Rho_GTPase_activation_prot"/>
</dbReference>
<feature type="region of interest" description="Disordered" evidence="2">
    <location>
        <begin position="165"/>
        <end position="207"/>
    </location>
</feature>
<evidence type="ECO:0000259" key="4">
    <source>
        <dbReference type="PROSITE" id="PS51741"/>
    </source>
</evidence>
<feature type="region of interest" description="Disordered" evidence="2">
    <location>
        <begin position="305"/>
        <end position="327"/>
    </location>
</feature>
<dbReference type="PANTHER" id="PTHR23065">
    <property type="entry name" value="PROLINE-SERINE-THREONINE PHOSPHATASE INTERACTING PROTEIN 1"/>
    <property type="match status" value="1"/>
</dbReference>
<dbReference type="SUPFAM" id="SSF48350">
    <property type="entry name" value="GTPase activation domain, GAP"/>
    <property type="match status" value="1"/>
</dbReference>
<feature type="compositionally biased region" description="Low complexity" evidence="2">
    <location>
        <begin position="730"/>
        <end position="755"/>
    </location>
</feature>
<dbReference type="AlphaFoldDB" id="A0AAD7V5G3"/>
<feature type="compositionally biased region" description="Basic and acidic residues" evidence="2">
    <location>
        <begin position="798"/>
        <end position="828"/>
    </location>
</feature>
<feature type="compositionally biased region" description="Acidic residues" evidence="2">
    <location>
        <begin position="855"/>
        <end position="865"/>
    </location>
</feature>
<accession>A0AAD7V5G3</accession>
<dbReference type="SUPFAM" id="SSF103657">
    <property type="entry name" value="BAR/IMD domain-like"/>
    <property type="match status" value="1"/>
</dbReference>
<dbReference type="SMART" id="SM00055">
    <property type="entry name" value="FCH"/>
    <property type="match status" value="1"/>
</dbReference>
<evidence type="ECO:0008006" key="7">
    <source>
        <dbReference type="Google" id="ProtNLM"/>
    </source>
</evidence>
<proteinExistence type="predicted"/>